<evidence type="ECO:0000256" key="2">
    <source>
        <dbReference type="ARBA" id="ARBA00022692"/>
    </source>
</evidence>
<proteinExistence type="predicted"/>
<evidence type="ECO:0000259" key="6">
    <source>
        <dbReference type="Pfam" id="PF03544"/>
    </source>
</evidence>
<comment type="caution">
    <text evidence="7">The sequence shown here is derived from an EMBL/GenBank/DDBJ whole genome shotgun (WGS) entry which is preliminary data.</text>
</comment>
<feature type="region of interest" description="Disordered" evidence="5">
    <location>
        <begin position="39"/>
        <end position="70"/>
    </location>
</feature>
<feature type="compositionally biased region" description="Pro residues" evidence="5">
    <location>
        <begin position="40"/>
        <end position="55"/>
    </location>
</feature>
<dbReference type="NCBIfam" id="TIGR01352">
    <property type="entry name" value="tonB_Cterm"/>
    <property type="match status" value="1"/>
</dbReference>
<evidence type="ECO:0000256" key="3">
    <source>
        <dbReference type="ARBA" id="ARBA00022989"/>
    </source>
</evidence>
<dbReference type="RefSeq" id="WP_379539102.1">
    <property type="nucleotide sequence ID" value="NZ_JBHSDR010000006.1"/>
</dbReference>
<keyword evidence="8" id="KW-1185">Reference proteome</keyword>
<gene>
    <name evidence="7" type="ORF">ACFO0A_11270</name>
</gene>
<evidence type="ECO:0000256" key="5">
    <source>
        <dbReference type="SAM" id="MobiDB-lite"/>
    </source>
</evidence>
<comment type="subcellular location">
    <subcellularLocation>
        <location evidence="1">Membrane</location>
        <topology evidence="1">Single-pass membrane protein</topology>
    </subcellularLocation>
</comment>
<keyword evidence="4" id="KW-0472">Membrane</keyword>
<evidence type="ECO:0000256" key="1">
    <source>
        <dbReference type="ARBA" id="ARBA00004167"/>
    </source>
</evidence>
<evidence type="ECO:0000256" key="4">
    <source>
        <dbReference type="ARBA" id="ARBA00023136"/>
    </source>
</evidence>
<dbReference type="Gene3D" id="3.30.1150.10">
    <property type="match status" value="1"/>
</dbReference>
<organism evidence="7 8">
    <name type="scientific">Novosphingobium tardum</name>
    <dbReference type="NCBI Taxonomy" id="1538021"/>
    <lineage>
        <taxon>Bacteria</taxon>
        <taxon>Pseudomonadati</taxon>
        <taxon>Pseudomonadota</taxon>
        <taxon>Alphaproteobacteria</taxon>
        <taxon>Sphingomonadales</taxon>
        <taxon>Sphingomonadaceae</taxon>
        <taxon>Novosphingobium</taxon>
    </lineage>
</organism>
<protein>
    <submittedName>
        <fullName evidence="7">Energy transducer TonB</fullName>
    </submittedName>
</protein>
<name>A0ABV8RS93_9SPHN</name>
<feature type="region of interest" description="Disordered" evidence="5">
    <location>
        <begin position="103"/>
        <end position="142"/>
    </location>
</feature>
<dbReference type="Proteomes" id="UP001595828">
    <property type="component" value="Unassembled WGS sequence"/>
</dbReference>
<keyword evidence="3" id="KW-1133">Transmembrane helix</keyword>
<feature type="compositionally biased region" description="Gly residues" evidence="5">
    <location>
        <begin position="115"/>
        <end position="134"/>
    </location>
</feature>
<evidence type="ECO:0000313" key="7">
    <source>
        <dbReference type="EMBL" id="MFC4295634.1"/>
    </source>
</evidence>
<dbReference type="InterPro" id="IPR037682">
    <property type="entry name" value="TonB_C"/>
</dbReference>
<dbReference type="SUPFAM" id="SSF74653">
    <property type="entry name" value="TolA/TonB C-terminal domain"/>
    <property type="match status" value="1"/>
</dbReference>
<sequence length="239" mass="24427">MSAIASGAIVAGIGAMLLFGLQAGVVVKAAQSLVALNIIPPAPTPTPSPTRPPPQTTKAAPKGDPGQHNLKNKATQIVLPKPPIVIVPPPPVAVATTAANTGNAVQSGASDRAGPGQGAGNYGNGLGGGGTGGDGDGDAVVGPQKIRGRLSFDDLPEDALMPGQTARVVVRYAVETDGSATGCRAARSSGFPRIDALACRLIERRYYFRPARNAAGRPVRAIVEENHTWVLDEDTRPPR</sequence>
<dbReference type="EMBL" id="JBHSDR010000006">
    <property type="protein sequence ID" value="MFC4295634.1"/>
    <property type="molecule type" value="Genomic_DNA"/>
</dbReference>
<feature type="domain" description="TonB C-terminal" evidence="6">
    <location>
        <begin position="156"/>
        <end position="226"/>
    </location>
</feature>
<dbReference type="Pfam" id="PF03544">
    <property type="entry name" value="TonB_C"/>
    <property type="match status" value="1"/>
</dbReference>
<dbReference type="InterPro" id="IPR006260">
    <property type="entry name" value="TonB/TolA_C"/>
</dbReference>
<evidence type="ECO:0000313" key="8">
    <source>
        <dbReference type="Proteomes" id="UP001595828"/>
    </source>
</evidence>
<accession>A0ABV8RS93</accession>
<reference evidence="8" key="1">
    <citation type="journal article" date="2019" name="Int. J. Syst. Evol. Microbiol.">
        <title>The Global Catalogue of Microorganisms (GCM) 10K type strain sequencing project: providing services to taxonomists for standard genome sequencing and annotation.</title>
        <authorList>
            <consortium name="The Broad Institute Genomics Platform"/>
            <consortium name="The Broad Institute Genome Sequencing Center for Infectious Disease"/>
            <person name="Wu L."/>
            <person name="Ma J."/>
        </authorList>
    </citation>
    <scope>NUCLEOTIDE SEQUENCE [LARGE SCALE GENOMIC DNA]</scope>
    <source>
        <strain evidence="8">CGMCC 1.12989</strain>
    </source>
</reference>
<keyword evidence="2" id="KW-0812">Transmembrane</keyword>